<name>A0ABT2PUW5_9MOLU</name>
<protein>
    <submittedName>
        <fullName evidence="3">AAA family ATPase</fullName>
    </submittedName>
</protein>
<accession>A0ABT2PUW5</accession>
<dbReference type="PANTHER" id="PTHR33295:SF7">
    <property type="entry name" value="ATPASE"/>
    <property type="match status" value="1"/>
</dbReference>
<feature type="domain" description="DUF4143" evidence="2">
    <location>
        <begin position="226"/>
        <end position="384"/>
    </location>
</feature>
<dbReference type="SUPFAM" id="SSF52540">
    <property type="entry name" value="P-loop containing nucleoside triphosphate hydrolases"/>
    <property type="match status" value="1"/>
</dbReference>
<dbReference type="InterPro" id="IPR041682">
    <property type="entry name" value="AAA_14"/>
</dbReference>
<dbReference type="Proteomes" id="UP001209076">
    <property type="component" value="Unassembled WGS sequence"/>
</dbReference>
<dbReference type="PANTHER" id="PTHR33295">
    <property type="entry name" value="ATPASE"/>
    <property type="match status" value="1"/>
</dbReference>
<evidence type="ECO:0000313" key="4">
    <source>
        <dbReference type="Proteomes" id="UP001209076"/>
    </source>
</evidence>
<proteinExistence type="predicted"/>
<reference evidence="4" key="1">
    <citation type="submission" date="2023-07" db="EMBL/GenBank/DDBJ databases">
        <title>Novel Mycoplasma species identified in domestic and wild animals.</title>
        <authorList>
            <person name="Volokhov D.V."/>
            <person name="Furtak V.A."/>
            <person name="Zagorodnyaya T.A."/>
        </authorList>
    </citation>
    <scope>NUCLEOTIDE SEQUENCE [LARGE SCALE GENOMIC DNA]</scope>
    <source>
        <strain evidence="4">92-19</strain>
    </source>
</reference>
<organism evidence="3 4">
    <name type="scientific">Paracholeplasma vituli</name>
    <dbReference type="NCBI Taxonomy" id="69473"/>
    <lineage>
        <taxon>Bacteria</taxon>
        <taxon>Bacillati</taxon>
        <taxon>Mycoplasmatota</taxon>
        <taxon>Mollicutes</taxon>
        <taxon>Acholeplasmatales</taxon>
        <taxon>Acholeplasmataceae</taxon>
        <taxon>Paracholeplasma</taxon>
    </lineage>
</organism>
<dbReference type="Gene3D" id="3.40.50.300">
    <property type="entry name" value="P-loop containing nucleotide triphosphate hydrolases"/>
    <property type="match status" value="1"/>
</dbReference>
<gene>
    <name evidence="3" type="ORF">N7603_03645</name>
</gene>
<evidence type="ECO:0000313" key="3">
    <source>
        <dbReference type="EMBL" id="MCU0104743.1"/>
    </source>
</evidence>
<dbReference type="InterPro" id="IPR027417">
    <property type="entry name" value="P-loop_NTPase"/>
</dbReference>
<dbReference type="Pfam" id="PF13173">
    <property type="entry name" value="AAA_14"/>
    <property type="match status" value="1"/>
</dbReference>
<feature type="domain" description="AAA" evidence="1">
    <location>
        <begin position="20"/>
        <end position="153"/>
    </location>
</feature>
<dbReference type="InterPro" id="IPR025420">
    <property type="entry name" value="DUF4143"/>
</dbReference>
<evidence type="ECO:0000259" key="2">
    <source>
        <dbReference type="Pfam" id="PF13635"/>
    </source>
</evidence>
<keyword evidence="4" id="KW-1185">Reference proteome</keyword>
<dbReference type="EMBL" id="JAOEGN010000005">
    <property type="protein sequence ID" value="MCU0104743.1"/>
    <property type="molecule type" value="Genomic_DNA"/>
</dbReference>
<comment type="caution">
    <text evidence="3">The sequence shown here is derived from an EMBL/GenBank/DDBJ whole genome shotgun (WGS) entry which is preliminary data.</text>
</comment>
<dbReference type="Pfam" id="PF13635">
    <property type="entry name" value="DUF4143"/>
    <property type="match status" value="1"/>
</dbReference>
<dbReference type="RefSeq" id="WP_262095993.1">
    <property type="nucleotide sequence ID" value="NZ_JAOEGN010000005.1"/>
</dbReference>
<sequence length="431" mass="50014">MLKRKINQSLTQWLENPVRGALLIKGPRGVGKSTSIDRFAKENYKYYVKVDFEKNPELIPIFNDNLDLTTLIKKVSLFLQVEKIISGQTLFFFDEIHLCPNVRVAVKNFVHNQKYDVIMATSYFGINPDAFPTTPYPYEQVLDMNGLDFEEYLWASGVSSNIMNDLRMHFNHKTPVPDALHEMMLNAFYEYMTVGGMPEVVNSFLNTHNFSLVIKKHIKILQMYNKDMKQYLSKPDYTKSVKCFLSVPFQLDKENKKFQYGYVEPKTAARKYEKNLLWLYYADMVDICFNLSEPKMPYPQHAKFDVFKVYYKDIGLLTSSYGGDAQIAIHSGKTKAYHGALLEAAVADILMKNGKKLYYFDRNTTLEADFFIKFNDKNTVLEVKEADNTKSKMIESLFENFGLTQAIKLSLNNVSEEKNIITYPIYMTMFL</sequence>
<evidence type="ECO:0000259" key="1">
    <source>
        <dbReference type="Pfam" id="PF13173"/>
    </source>
</evidence>